<organism evidence="1">
    <name type="scientific">Leptospira borgpetersenii serovar Ballum</name>
    <dbReference type="NCBI Taxonomy" id="280505"/>
    <lineage>
        <taxon>Bacteria</taxon>
        <taxon>Pseudomonadati</taxon>
        <taxon>Spirochaetota</taxon>
        <taxon>Spirochaetia</taxon>
        <taxon>Leptospirales</taxon>
        <taxon>Leptospiraceae</taxon>
        <taxon>Leptospira</taxon>
    </lineage>
</organism>
<name>A0A0S2IXC1_LEPBO</name>
<proteinExistence type="predicted"/>
<accession>A0A0S2IXC1</accession>
<protein>
    <submittedName>
        <fullName evidence="1">Uncharacterized protein</fullName>
    </submittedName>
</protein>
<evidence type="ECO:0000313" key="2">
    <source>
        <dbReference type="Proteomes" id="UP000058857"/>
    </source>
</evidence>
<dbReference type="AlphaFoldDB" id="A0A0S2IXC1"/>
<dbReference type="EMBL" id="CP012029">
    <property type="protein sequence ID" value="ALO27939.1"/>
    <property type="molecule type" value="Genomic_DNA"/>
</dbReference>
<dbReference type="PATRIC" id="fig|280505.15.peg.3675"/>
<dbReference type="Proteomes" id="UP000058857">
    <property type="component" value="Chromosome 1"/>
</dbReference>
<sequence>MKSYLLNAKLMIRFFKVDFSGKKSAGLSQTMFLYIYFAILRCFL</sequence>
<reference evidence="1 2" key="1">
    <citation type="journal article" date="2015" name="PLoS Negl. Trop. Dis.">
        <title>Distribution of Plasmids in Distinct Leptospira Pathogenic Species.</title>
        <authorList>
            <person name="Wang Y."/>
            <person name="Zhuang X."/>
            <person name="Zhong Y."/>
            <person name="Zhang C."/>
            <person name="Zhang Y."/>
            <person name="Zeng L."/>
            <person name="Zhu Y."/>
            <person name="He P."/>
            <person name="Dong K."/>
            <person name="Pal U."/>
            <person name="Guo X."/>
            <person name="Qin J."/>
        </authorList>
    </citation>
    <scope>NUCLEOTIDE SEQUENCE [LARGE SCALE GENOMIC DNA]</scope>
    <source>
        <strain evidence="1 2">56604</strain>
    </source>
</reference>
<evidence type="ECO:0000313" key="1">
    <source>
        <dbReference type="EMBL" id="ALO27939.1"/>
    </source>
</evidence>
<gene>
    <name evidence="1" type="ORF">LBBP_03772</name>
</gene>